<evidence type="ECO:0000256" key="9">
    <source>
        <dbReference type="ARBA" id="ARBA00022967"/>
    </source>
</evidence>
<dbReference type="STRING" id="64971.SAMN05421831_10466"/>
<keyword evidence="13 16" id="KW-0472">Membrane</keyword>
<dbReference type="GO" id="GO:0005886">
    <property type="term" value="C:plasma membrane"/>
    <property type="evidence" value="ECO:0007669"/>
    <property type="project" value="UniProtKB-SubCell"/>
</dbReference>
<keyword evidence="6 16" id="KW-0813">Transport</keyword>
<evidence type="ECO:0000256" key="14">
    <source>
        <dbReference type="ARBA" id="ARBA00023201"/>
    </source>
</evidence>
<dbReference type="InterPro" id="IPR005899">
    <property type="entry name" value="Na_pump_deCOase"/>
</dbReference>
<evidence type="ECO:0000256" key="11">
    <source>
        <dbReference type="ARBA" id="ARBA00023053"/>
    </source>
</evidence>
<dbReference type="InterPro" id="IPR023424">
    <property type="entry name" value="OadG"/>
</dbReference>
<dbReference type="OrthoDB" id="5772594at2"/>
<protein>
    <recommendedName>
        <fullName evidence="16">Probable oxaloacetate decarboxylase gamma chain</fullName>
        <ecNumber evidence="16">7.2.4.2</ecNumber>
    </recommendedName>
</protein>
<accession>A0A1H6RHV5</accession>
<proteinExistence type="inferred from homology"/>
<comment type="function">
    <text evidence="2 16 17">Catalyzes the decarboxylation of oxaloacetate coupled to Na(+) translocation.</text>
</comment>
<dbReference type="GO" id="GO:0036376">
    <property type="term" value="P:sodium ion export across plasma membrane"/>
    <property type="evidence" value="ECO:0007669"/>
    <property type="project" value="InterPro"/>
</dbReference>
<evidence type="ECO:0000256" key="10">
    <source>
        <dbReference type="ARBA" id="ARBA00022989"/>
    </source>
</evidence>
<dbReference type="GO" id="GO:0015081">
    <property type="term" value="F:sodium ion transmembrane transporter activity"/>
    <property type="evidence" value="ECO:0007669"/>
    <property type="project" value="UniProtKB-UniRule"/>
</dbReference>
<keyword evidence="12 16" id="KW-0406">Ion transport</keyword>
<evidence type="ECO:0000313" key="19">
    <source>
        <dbReference type="Proteomes" id="UP000242999"/>
    </source>
</evidence>
<gene>
    <name evidence="16" type="primary">oadG</name>
    <name evidence="18" type="ORF">SAMN05421831_10466</name>
</gene>
<dbReference type="AlphaFoldDB" id="A0A1H6RHV5"/>
<evidence type="ECO:0000313" key="18">
    <source>
        <dbReference type="EMBL" id="SEI55381.1"/>
    </source>
</evidence>
<evidence type="ECO:0000256" key="17">
    <source>
        <dbReference type="RuleBase" id="RU004278"/>
    </source>
</evidence>
<dbReference type="Proteomes" id="UP000242999">
    <property type="component" value="Unassembled WGS sequence"/>
</dbReference>
<comment type="catalytic activity">
    <reaction evidence="15 16 17">
        <text>oxaloacetate + 2 Na(+)(in) + H(+) = pyruvate + 2 Na(+)(out) + CO2</text>
        <dbReference type="Rhea" id="RHEA:57724"/>
        <dbReference type="ChEBI" id="CHEBI:15361"/>
        <dbReference type="ChEBI" id="CHEBI:15378"/>
        <dbReference type="ChEBI" id="CHEBI:16452"/>
        <dbReference type="ChEBI" id="CHEBI:16526"/>
        <dbReference type="ChEBI" id="CHEBI:29101"/>
        <dbReference type="EC" id="7.2.4.2"/>
    </reaction>
</comment>
<dbReference type="EC" id="7.2.4.2" evidence="16"/>
<dbReference type="EMBL" id="FNYH01000004">
    <property type="protein sequence ID" value="SEI55381.1"/>
    <property type="molecule type" value="Genomic_DNA"/>
</dbReference>
<comment type="subcellular location">
    <subcellularLocation>
        <location evidence="3 16 17">Cell membrane</location>
        <topology evidence="3 16 17">Single-pass membrane protein</topology>
    </subcellularLocation>
</comment>
<evidence type="ECO:0000256" key="1">
    <source>
        <dbReference type="ARBA" id="ARBA00001959"/>
    </source>
</evidence>
<evidence type="ECO:0000256" key="5">
    <source>
        <dbReference type="ARBA" id="ARBA00011869"/>
    </source>
</evidence>
<dbReference type="NCBIfam" id="TIGR01195">
    <property type="entry name" value="oadG_fam"/>
    <property type="match status" value="1"/>
</dbReference>
<evidence type="ECO:0000256" key="6">
    <source>
        <dbReference type="ARBA" id="ARBA00022448"/>
    </source>
</evidence>
<evidence type="ECO:0000256" key="13">
    <source>
        <dbReference type="ARBA" id="ARBA00023136"/>
    </source>
</evidence>
<dbReference type="RefSeq" id="WP_093308943.1">
    <property type="nucleotide sequence ID" value="NZ_FNYH01000004.1"/>
</dbReference>
<keyword evidence="7 16" id="KW-1003">Cell membrane</keyword>
<dbReference type="Pfam" id="PF04277">
    <property type="entry name" value="OAD_gamma"/>
    <property type="match status" value="1"/>
</dbReference>
<evidence type="ECO:0000256" key="3">
    <source>
        <dbReference type="ARBA" id="ARBA00004162"/>
    </source>
</evidence>
<comment type="cofactor">
    <cofactor evidence="1 16 17">
        <name>Na(+)</name>
        <dbReference type="ChEBI" id="CHEBI:29101"/>
    </cofactor>
</comment>
<comment type="similarity">
    <text evidence="4 16 17">Belongs to the OadG family.</text>
</comment>
<evidence type="ECO:0000256" key="2">
    <source>
        <dbReference type="ARBA" id="ARBA00003002"/>
    </source>
</evidence>
<keyword evidence="10 16" id="KW-1133">Transmembrane helix</keyword>
<keyword evidence="11 16" id="KW-0915">Sodium</keyword>
<keyword evidence="8 16" id="KW-0812">Transmembrane</keyword>
<keyword evidence="19" id="KW-1185">Reference proteome</keyword>
<sequence length="83" mass="8952">MTAAQLLGEGFTLLISGMGFVFVFLTLLVYATGFMSKLVMKYAKPDPVPSAAPQAKLTAAPTQDNQLMAVISAAIHRHRNKDK</sequence>
<keyword evidence="9 16" id="KW-1278">Translocase</keyword>
<evidence type="ECO:0000256" key="7">
    <source>
        <dbReference type="ARBA" id="ARBA00022475"/>
    </source>
</evidence>
<evidence type="ECO:0000256" key="15">
    <source>
        <dbReference type="ARBA" id="ARBA00048176"/>
    </source>
</evidence>
<evidence type="ECO:0000256" key="12">
    <source>
        <dbReference type="ARBA" id="ARBA00023065"/>
    </source>
</evidence>
<evidence type="ECO:0000256" key="8">
    <source>
        <dbReference type="ARBA" id="ARBA00022692"/>
    </source>
</evidence>
<comment type="subunit">
    <text evidence="5 16">Heterotrimer of an alpha, a beta and a gamma subunit.</text>
</comment>
<organism evidence="18 19">
    <name type="scientific">Allopseudospirillum japonicum</name>
    <dbReference type="NCBI Taxonomy" id="64971"/>
    <lineage>
        <taxon>Bacteria</taxon>
        <taxon>Pseudomonadati</taxon>
        <taxon>Pseudomonadota</taxon>
        <taxon>Gammaproteobacteria</taxon>
        <taxon>Oceanospirillales</taxon>
        <taxon>Oceanospirillaceae</taxon>
        <taxon>Allopseudospirillum</taxon>
    </lineage>
</organism>
<dbReference type="HAMAP" id="MF_00404">
    <property type="entry name" value="OadG"/>
    <property type="match status" value="1"/>
</dbReference>
<dbReference type="GO" id="GO:0015451">
    <property type="term" value="F:decarboxylation-driven active transmembrane transporter activity"/>
    <property type="evidence" value="ECO:0007669"/>
    <property type="project" value="UniProtKB-EC"/>
</dbReference>
<evidence type="ECO:0000256" key="4">
    <source>
        <dbReference type="ARBA" id="ARBA00005844"/>
    </source>
</evidence>
<reference evidence="19" key="1">
    <citation type="submission" date="2016-10" db="EMBL/GenBank/DDBJ databases">
        <authorList>
            <person name="Varghese N."/>
            <person name="Submissions S."/>
        </authorList>
    </citation>
    <scope>NUCLEOTIDE SEQUENCE [LARGE SCALE GENOMIC DNA]</scope>
    <source>
        <strain evidence="19">DSM 7165</strain>
    </source>
</reference>
<keyword evidence="14 16" id="KW-0739">Sodium transport</keyword>
<evidence type="ECO:0000256" key="16">
    <source>
        <dbReference type="HAMAP-Rule" id="MF_00404"/>
    </source>
</evidence>
<dbReference type="GO" id="GO:0008948">
    <property type="term" value="F:oxaloacetate decarboxylase activity"/>
    <property type="evidence" value="ECO:0007669"/>
    <property type="project" value="UniProtKB-UniRule"/>
</dbReference>
<name>A0A1H6RHV5_9GAMM</name>
<feature type="transmembrane region" description="Helical" evidence="16 17">
    <location>
        <begin position="12"/>
        <end position="31"/>
    </location>
</feature>